<dbReference type="Pfam" id="PF07722">
    <property type="entry name" value="Peptidase_C26"/>
    <property type="match status" value="1"/>
</dbReference>
<protein>
    <submittedName>
        <fullName evidence="1">Putative glutamine amidotransferase</fullName>
        <ecNumber evidence="1">2.4.2.-</ecNumber>
    </submittedName>
</protein>
<dbReference type="GO" id="GO:0006598">
    <property type="term" value="P:polyamine catabolic process"/>
    <property type="evidence" value="ECO:0007669"/>
    <property type="project" value="TreeGrafter"/>
</dbReference>
<sequence length="131" mass="14019">MQVLNVAQGGTLHQHLTETTVAHRRGMHRVTLESGCATALAMGGEDFAVSSYHHQALDRLGTDLRVVGRADDGCIEVVEHRYAPVLAVQWHPEDDADTAGHQQGLFDSVVAAADSRRRGDSPAGLADALRA</sequence>
<dbReference type="GO" id="GO:0033969">
    <property type="term" value="F:gamma-glutamyl-gamma-aminobutyrate hydrolase activity"/>
    <property type="evidence" value="ECO:0007669"/>
    <property type="project" value="TreeGrafter"/>
</dbReference>
<evidence type="ECO:0000313" key="1">
    <source>
        <dbReference type="EMBL" id="KMO79141.1"/>
    </source>
</evidence>
<dbReference type="SMR" id="A0A0J6Z3A6"/>
<dbReference type="Proteomes" id="UP000036513">
    <property type="component" value="Unassembled WGS sequence"/>
</dbReference>
<dbReference type="STRING" id="37916.MCHLDSM_01809"/>
<comment type="caution">
    <text evidence="1">The sequence shown here is derived from an EMBL/GenBank/DDBJ whole genome shotgun (WGS) entry which is preliminary data.</text>
</comment>
<dbReference type="GO" id="GO:0005829">
    <property type="term" value="C:cytosol"/>
    <property type="evidence" value="ECO:0007669"/>
    <property type="project" value="TreeGrafter"/>
</dbReference>
<keyword evidence="1" id="KW-0328">Glycosyltransferase</keyword>
<name>A0A0J6Z3A6_9MYCO</name>
<keyword evidence="2" id="KW-1185">Reference proteome</keyword>
<dbReference type="EC" id="2.4.2.-" evidence="1"/>
<organism evidence="1 2">
    <name type="scientific">Mycolicibacterium chlorophenolicum</name>
    <dbReference type="NCBI Taxonomy" id="37916"/>
    <lineage>
        <taxon>Bacteria</taxon>
        <taxon>Bacillati</taxon>
        <taxon>Actinomycetota</taxon>
        <taxon>Actinomycetes</taxon>
        <taxon>Mycobacteriales</taxon>
        <taxon>Mycobacteriaceae</taxon>
        <taxon>Mycolicibacterium</taxon>
    </lineage>
</organism>
<dbReference type="PATRIC" id="fig|37916.4.peg.1726"/>
<dbReference type="AlphaFoldDB" id="A0A0J6Z3A6"/>
<dbReference type="PANTHER" id="PTHR43235">
    <property type="entry name" value="GLUTAMINE AMIDOTRANSFERASE PB2B2.05-RELATED"/>
    <property type="match status" value="1"/>
</dbReference>
<dbReference type="Gene3D" id="3.40.50.880">
    <property type="match status" value="1"/>
</dbReference>
<evidence type="ECO:0000313" key="2">
    <source>
        <dbReference type="Proteomes" id="UP000036513"/>
    </source>
</evidence>
<accession>A0A0J6Z3A6</accession>
<dbReference type="GO" id="GO:0016757">
    <property type="term" value="F:glycosyltransferase activity"/>
    <property type="evidence" value="ECO:0007669"/>
    <property type="project" value="UniProtKB-KW"/>
</dbReference>
<dbReference type="InterPro" id="IPR044668">
    <property type="entry name" value="PuuD-like"/>
</dbReference>
<dbReference type="InterPro" id="IPR029062">
    <property type="entry name" value="Class_I_gatase-like"/>
</dbReference>
<proteinExistence type="predicted"/>
<dbReference type="SUPFAM" id="SSF52317">
    <property type="entry name" value="Class I glutamine amidotransferase-like"/>
    <property type="match status" value="1"/>
</dbReference>
<keyword evidence="1" id="KW-0808">Transferase</keyword>
<keyword evidence="1" id="KW-0315">Glutamine amidotransferase</keyword>
<reference evidence="1 2" key="1">
    <citation type="journal article" date="2015" name="Genome Biol. Evol.">
        <title>Characterization of Three Mycobacterium spp. with Potential Use in Bioremediation by Genome Sequencing and Comparative Genomics.</title>
        <authorList>
            <person name="Das S."/>
            <person name="Pettersson B.M."/>
            <person name="Behra P.R."/>
            <person name="Ramesh M."/>
            <person name="Dasgupta S."/>
            <person name="Bhattacharya A."/>
            <person name="Kirsebom L.A."/>
        </authorList>
    </citation>
    <scope>NUCLEOTIDE SEQUENCE [LARGE SCALE GENOMIC DNA]</scope>
    <source>
        <strain evidence="1 2">DSM 43826</strain>
    </source>
</reference>
<dbReference type="PANTHER" id="PTHR43235:SF1">
    <property type="entry name" value="GLUTAMINE AMIDOTRANSFERASE PB2B2.05-RELATED"/>
    <property type="match status" value="1"/>
</dbReference>
<gene>
    <name evidence="1" type="ORF">MCHLDSM_01809</name>
</gene>
<dbReference type="InterPro" id="IPR011697">
    <property type="entry name" value="Peptidase_C26"/>
</dbReference>
<dbReference type="EMBL" id="JYNL01000019">
    <property type="protein sequence ID" value="KMO79141.1"/>
    <property type="molecule type" value="Genomic_DNA"/>
</dbReference>